<dbReference type="AlphaFoldDB" id="G3IBA5"/>
<protein>
    <submittedName>
        <fullName evidence="2">Uncharacterized protein</fullName>
    </submittedName>
</protein>
<sequence length="60" mass="6325">MEPLPLTLTQPLGRHPRLGPPSPPPCAKQEAQALHPAPKMGPLIPLTPSEPHEAGSPIAR</sequence>
<dbReference type="Proteomes" id="UP000001075">
    <property type="component" value="Unassembled WGS sequence"/>
</dbReference>
<gene>
    <name evidence="2" type="ORF">I79_020925</name>
</gene>
<feature type="region of interest" description="Disordered" evidence="1">
    <location>
        <begin position="1"/>
        <end position="60"/>
    </location>
</feature>
<dbReference type="InParanoid" id="G3IBA5"/>
<accession>G3IBA5</accession>
<reference evidence="3" key="1">
    <citation type="journal article" date="2011" name="Nat. Biotechnol.">
        <title>The genomic sequence of the Chinese hamster ovary (CHO)-K1 cell line.</title>
        <authorList>
            <person name="Xu X."/>
            <person name="Nagarajan H."/>
            <person name="Lewis N.E."/>
            <person name="Pan S."/>
            <person name="Cai Z."/>
            <person name="Liu X."/>
            <person name="Chen W."/>
            <person name="Xie M."/>
            <person name="Wang W."/>
            <person name="Hammond S."/>
            <person name="Andersen M.R."/>
            <person name="Neff N."/>
            <person name="Passarelli B."/>
            <person name="Koh W."/>
            <person name="Fan H.C."/>
            <person name="Wang J."/>
            <person name="Gui Y."/>
            <person name="Lee K.H."/>
            <person name="Betenbaugh M.J."/>
            <person name="Quake S.R."/>
            <person name="Famili I."/>
            <person name="Palsson B.O."/>
            <person name="Wang J."/>
        </authorList>
    </citation>
    <scope>NUCLEOTIDE SEQUENCE [LARGE SCALE GENOMIC DNA]</scope>
    <source>
        <strain evidence="3">CHO K1 cell line</strain>
    </source>
</reference>
<evidence type="ECO:0000256" key="1">
    <source>
        <dbReference type="SAM" id="MobiDB-lite"/>
    </source>
</evidence>
<organism evidence="2 3">
    <name type="scientific">Cricetulus griseus</name>
    <name type="common">Chinese hamster</name>
    <name type="synonym">Cricetulus barabensis griseus</name>
    <dbReference type="NCBI Taxonomy" id="10029"/>
    <lineage>
        <taxon>Eukaryota</taxon>
        <taxon>Metazoa</taxon>
        <taxon>Chordata</taxon>
        <taxon>Craniata</taxon>
        <taxon>Vertebrata</taxon>
        <taxon>Euteleostomi</taxon>
        <taxon>Mammalia</taxon>
        <taxon>Eutheria</taxon>
        <taxon>Euarchontoglires</taxon>
        <taxon>Glires</taxon>
        <taxon>Rodentia</taxon>
        <taxon>Myomorpha</taxon>
        <taxon>Muroidea</taxon>
        <taxon>Cricetidae</taxon>
        <taxon>Cricetinae</taxon>
        <taxon>Cricetulus</taxon>
    </lineage>
</organism>
<name>G3IBA5_CRIGR</name>
<dbReference type="EMBL" id="JH001808">
    <property type="protein sequence ID" value="EGW11147.1"/>
    <property type="molecule type" value="Genomic_DNA"/>
</dbReference>
<evidence type="ECO:0000313" key="2">
    <source>
        <dbReference type="EMBL" id="EGW11147.1"/>
    </source>
</evidence>
<evidence type="ECO:0000313" key="3">
    <source>
        <dbReference type="Proteomes" id="UP000001075"/>
    </source>
</evidence>
<proteinExistence type="predicted"/>